<dbReference type="OrthoDB" id="466620at2"/>
<keyword evidence="3" id="KW-1185">Reference proteome</keyword>
<sequence length="332" mass="38915">MARIAAKDSKEQLKQVFQQIVARKRSEFKIATKQEIAESEKTQQILEVASTYTVDSIVKGLADLQLEFGSIVRQLSEKLANENSKLDELKLAIETETQHLQELQEIRIAADTLHILSQEHQEQLNVLEQNNSDRKQALEKEITEQRKNWQQEQAEYEVTVQQQNELLLKERQKEAEDYQYRLELTRKINTDAYEARKRNLEREIQEVTQIKQKQWAEREKILTEQQPLFKENQKKVESFTSELEEAVKKAREEAIRDVHQDAKVKADLFEKEWQATKQSYELKIQSLEQNITKQLEQIQGLENQLQAAMKQAQDLAMRAFENSSGKFAAKSE</sequence>
<gene>
    <name evidence="2" type="ORF">UH38_11790</name>
</gene>
<dbReference type="EMBL" id="JYON01000011">
    <property type="protein sequence ID" value="KJH71480.1"/>
    <property type="molecule type" value="Genomic_DNA"/>
</dbReference>
<proteinExistence type="predicted"/>
<comment type="caution">
    <text evidence="2">The sequence shown here is derived from an EMBL/GenBank/DDBJ whole genome shotgun (WGS) entry which is preliminary data.</text>
</comment>
<evidence type="ECO:0008006" key="4">
    <source>
        <dbReference type="Google" id="ProtNLM"/>
    </source>
</evidence>
<dbReference type="Proteomes" id="UP000032452">
    <property type="component" value="Unassembled WGS sequence"/>
</dbReference>
<dbReference type="PATRIC" id="fig|1618023.3.peg.4217"/>
<feature type="coiled-coil region" evidence="1">
    <location>
        <begin position="72"/>
        <end position="166"/>
    </location>
</feature>
<keyword evidence="1" id="KW-0175">Coiled coil</keyword>
<organism evidence="2 3">
    <name type="scientific">Aliterella atlantica CENA595</name>
    <dbReference type="NCBI Taxonomy" id="1618023"/>
    <lineage>
        <taxon>Bacteria</taxon>
        <taxon>Bacillati</taxon>
        <taxon>Cyanobacteriota</taxon>
        <taxon>Cyanophyceae</taxon>
        <taxon>Chroococcidiopsidales</taxon>
        <taxon>Aliterellaceae</taxon>
        <taxon>Aliterella</taxon>
    </lineage>
</organism>
<protein>
    <recommendedName>
        <fullName evidence="4">Myosin heavy chain</fullName>
    </recommendedName>
</protein>
<evidence type="ECO:0000313" key="3">
    <source>
        <dbReference type="Proteomes" id="UP000032452"/>
    </source>
</evidence>
<accession>A0A0D8ZRX2</accession>
<dbReference type="RefSeq" id="WP_045054857.1">
    <property type="nucleotide sequence ID" value="NZ_CAWMDP010000048.1"/>
</dbReference>
<feature type="coiled-coil region" evidence="1">
    <location>
        <begin position="190"/>
        <end position="318"/>
    </location>
</feature>
<dbReference type="AlphaFoldDB" id="A0A0D8ZRX2"/>
<reference evidence="2 3" key="1">
    <citation type="submission" date="2015-02" db="EMBL/GenBank/DDBJ databases">
        <title>Draft genome of a novel marine cyanobacterium (Chroococcales) isolated from South Atlantic Ocean.</title>
        <authorList>
            <person name="Rigonato J."/>
            <person name="Alvarenga D.O."/>
            <person name="Branco L.H."/>
            <person name="Varani A.M."/>
            <person name="Brandini F.P."/>
            <person name="Fiore M.F."/>
        </authorList>
    </citation>
    <scope>NUCLEOTIDE SEQUENCE [LARGE SCALE GENOMIC DNA]</scope>
    <source>
        <strain evidence="2 3">CENA595</strain>
    </source>
</reference>
<name>A0A0D8ZRX2_9CYAN</name>
<evidence type="ECO:0000313" key="2">
    <source>
        <dbReference type="EMBL" id="KJH71480.1"/>
    </source>
</evidence>
<dbReference type="STRING" id="1618023.UH38_11790"/>
<evidence type="ECO:0000256" key="1">
    <source>
        <dbReference type="SAM" id="Coils"/>
    </source>
</evidence>